<keyword evidence="4 7" id="KW-1133">Transmembrane helix</keyword>
<evidence type="ECO:0000313" key="8">
    <source>
        <dbReference type="Proteomes" id="UP000887540"/>
    </source>
</evidence>
<evidence type="ECO:0000313" key="9">
    <source>
        <dbReference type="WBParaSite" id="ACRNAN_scaffold2072.g22991.t1"/>
    </source>
</evidence>
<dbReference type="Gene3D" id="2.40.160.110">
    <property type="match status" value="1"/>
</dbReference>
<dbReference type="GO" id="GO:0005765">
    <property type="term" value="C:lysosomal membrane"/>
    <property type="evidence" value="ECO:0007669"/>
    <property type="project" value="TreeGrafter"/>
</dbReference>
<dbReference type="GO" id="GO:0005886">
    <property type="term" value="C:plasma membrane"/>
    <property type="evidence" value="ECO:0007669"/>
    <property type="project" value="TreeGrafter"/>
</dbReference>
<name>A0A914DAI1_9BILA</name>
<evidence type="ECO:0000256" key="6">
    <source>
        <dbReference type="ARBA" id="ARBA00023180"/>
    </source>
</evidence>
<dbReference type="Proteomes" id="UP000887540">
    <property type="component" value="Unplaced"/>
</dbReference>
<evidence type="ECO:0000256" key="5">
    <source>
        <dbReference type="ARBA" id="ARBA00023136"/>
    </source>
</evidence>
<comment type="subcellular location">
    <subcellularLocation>
        <location evidence="1">Cell membrane</location>
        <topology evidence="1">Single-pass type I membrane protein</topology>
    </subcellularLocation>
</comment>
<sequence>FISIQFSPTNTYDDWLLVLVFGQENHENHTFKLEDYFLDANFPIGFNASENHTFYKKLSEEDKPVWSAKEKKGFSCSSALITLADRFDYKATVQFNNLRVIAFARLDSDKFHQEQDFVSCESSLVVPIIIGILLLLTAILAIFGFFIGRRCKNAAYEQVE</sequence>
<organism evidence="8 9">
    <name type="scientific">Acrobeloides nanus</name>
    <dbReference type="NCBI Taxonomy" id="290746"/>
    <lineage>
        <taxon>Eukaryota</taxon>
        <taxon>Metazoa</taxon>
        <taxon>Ecdysozoa</taxon>
        <taxon>Nematoda</taxon>
        <taxon>Chromadorea</taxon>
        <taxon>Rhabditida</taxon>
        <taxon>Tylenchina</taxon>
        <taxon>Cephalobomorpha</taxon>
        <taxon>Cephaloboidea</taxon>
        <taxon>Cephalobidae</taxon>
        <taxon>Acrobeloides</taxon>
    </lineage>
</organism>
<proteinExistence type="predicted"/>
<protein>
    <submittedName>
        <fullName evidence="9">Uncharacterized protein</fullName>
    </submittedName>
</protein>
<keyword evidence="3" id="KW-0732">Signal</keyword>
<keyword evidence="5 7" id="KW-0472">Membrane</keyword>
<evidence type="ECO:0000256" key="2">
    <source>
        <dbReference type="ARBA" id="ARBA00022692"/>
    </source>
</evidence>
<keyword evidence="8" id="KW-1185">Reference proteome</keyword>
<reference evidence="9" key="1">
    <citation type="submission" date="2022-11" db="UniProtKB">
        <authorList>
            <consortium name="WormBaseParasite"/>
        </authorList>
    </citation>
    <scope>IDENTIFICATION</scope>
</reference>
<dbReference type="PANTHER" id="PTHR11506">
    <property type="entry name" value="LYSOSOME-ASSOCIATED MEMBRANE GLYCOPROTEIN"/>
    <property type="match status" value="1"/>
</dbReference>
<dbReference type="InterPro" id="IPR002000">
    <property type="entry name" value="Lysosome-assoc_membr_glycop"/>
</dbReference>
<dbReference type="GO" id="GO:0031902">
    <property type="term" value="C:late endosome membrane"/>
    <property type="evidence" value="ECO:0007669"/>
    <property type="project" value="TreeGrafter"/>
</dbReference>
<evidence type="ECO:0000256" key="3">
    <source>
        <dbReference type="ARBA" id="ARBA00022729"/>
    </source>
</evidence>
<dbReference type="GO" id="GO:0072594">
    <property type="term" value="P:establishment of protein localization to organelle"/>
    <property type="evidence" value="ECO:0007669"/>
    <property type="project" value="TreeGrafter"/>
</dbReference>
<evidence type="ECO:0000256" key="1">
    <source>
        <dbReference type="ARBA" id="ARBA00004251"/>
    </source>
</evidence>
<dbReference type="AlphaFoldDB" id="A0A914DAI1"/>
<dbReference type="PANTHER" id="PTHR11506:SF35">
    <property type="entry name" value="LYSOSOME-ASSOCIATED MEMBRANE GLYCOPROTEIN 5"/>
    <property type="match status" value="1"/>
</dbReference>
<feature type="transmembrane region" description="Helical" evidence="7">
    <location>
        <begin position="124"/>
        <end position="147"/>
    </location>
</feature>
<keyword evidence="2 7" id="KW-0812">Transmembrane</keyword>
<evidence type="ECO:0000256" key="7">
    <source>
        <dbReference type="SAM" id="Phobius"/>
    </source>
</evidence>
<evidence type="ECO:0000256" key="4">
    <source>
        <dbReference type="ARBA" id="ARBA00022989"/>
    </source>
</evidence>
<dbReference type="WBParaSite" id="ACRNAN_scaffold2072.g22991.t1">
    <property type="protein sequence ID" value="ACRNAN_scaffold2072.g22991.t1"/>
    <property type="gene ID" value="ACRNAN_scaffold2072.g22991"/>
</dbReference>
<accession>A0A914DAI1</accession>
<keyword evidence="6" id="KW-0325">Glycoprotein</keyword>